<dbReference type="InterPro" id="IPR052790">
    <property type="entry name" value="YEATS_domain"/>
</dbReference>
<accession>A0A914WCT0</accession>
<dbReference type="Gene3D" id="2.60.40.1970">
    <property type="entry name" value="YEATS domain"/>
    <property type="match status" value="1"/>
</dbReference>
<dbReference type="AlphaFoldDB" id="A0A914WCT0"/>
<dbReference type="GO" id="GO:0008023">
    <property type="term" value="C:transcription elongation factor complex"/>
    <property type="evidence" value="ECO:0007669"/>
    <property type="project" value="TreeGrafter"/>
</dbReference>
<evidence type="ECO:0000256" key="3">
    <source>
        <dbReference type="SAM" id="MobiDB-lite"/>
    </source>
</evidence>
<dbReference type="InterPro" id="IPR055129">
    <property type="entry name" value="YEATS_dom"/>
</dbReference>
<dbReference type="WBParaSite" id="PSAMB.scaffold3750size17015.g22391.t1">
    <property type="protein sequence ID" value="PSAMB.scaffold3750size17015.g22391.t1"/>
    <property type="gene ID" value="PSAMB.scaffold3750size17015.g22391"/>
</dbReference>
<dbReference type="PANTHER" id="PTHR47827:SF3">
    <property type="entry name" value="AF-9 ANC1 HOMOLOGY DOMAIN-CONTAINING PROTEIN"/>
    <property type="match status" value="1"/>
</dbReference>
<protein>
    <submittedName>
        <fullName evidence="6">AF-9 ANC1 homology domain-containing protein</fullName>
    </submittedName>
</protein>
<comment type="subcellular location">
    <subcellularLocation>
        <location evidence="2">Nucleus</location>
    </subcellularLocation>
</comment>
<evidence type="ECO:0000313" key="6">
    <source>
        <dbReference type="WBParaSite" id="PSAMB.scaffold3750size17015.g22391.t1"/>
    </source>
</evidence>
<dbReference type="CDD" id="cd16906">
    <property type="entry name" value="YEATS_AF-9_like"/>
    <property type="match status" value="1"/>
</dbReference>
<dbReference type="PANTHER" id="PTHR47827">
    <property type="entry name" value="AHD DOMAIN-CONTAINING PROTEIN"/>
    <property type="match status" value="1"/>
</dbReference>
<sequence>MTEKVLLKLRVGHESQLLDSPLSKQGALHTHRWTVFVRSAEGGPLDSRLLQKAVFALHPDFPNPNRVIKSPPFEVTETGYAGFSIPITLTFHGTIQQYNITYDMNLTMEKKGSYYVQQILEFRDPKRALREQLLRSGGYTPPSSGSKPKLSKKPSSTKPEPATPVFEKLFGPIVQPEKKKSSPEQKSTMMTPPRKVSRTEPRDASDKEEQGGKKSSKELSARSNGSHEATRRLQQGAPMISLSPTRSAPTTPHTRGGSSTHRRPTSSMSGDTPPPRQPDDSRPIDTQLLIQLAHDFGADERDAKALVARSEENALVAAATARVSSPIFTADSSPEQQPPSPPPPPDVYRKRKKSVSESTLPKRRAPAVANKGENSTAKAAPTERQLVEPAQLQRLLLLQKTLMTLSDASLLLRVARLVKEHTTVVAVNDGAALEFDLCLLKSPVIDRLVDMCSPRGWAVRSNGSA</sequence>
<feature type="compositionally biased region" description="Polar residues" evidence="3">
    <location>
        <begin position="242"/>
        <end position="270"/>
    </location>
</feature>
<dbReference type="Gene3D" id="1.20.1270.290">
    <property type="match status" value="1"/>
</dbReference>
<dbReference type="GO" id="GO:0003682">
    <property type="term" value="F:chromatin binding"/>
    <property type="evidence" value="ECO:0007669"/>
    <property type="project" value="TreeGrafter"/>
</dbReference>
<reference evidence="6" key="1">
    <citation type="submission" date="2022-11" db="UniProtKB">
        <authorList>
            <consortium name="WormBaseParasite"/>
        </authorList>
    </citation>
    <scope>IDENTIFICATION</scope>
</reference>
<evidence type="ECO:0000259" key="4">
    <source>
        <dbReference type="PROSITE" id="PS51037"/>
    </source>
</evidence>
<dbReference type="PROSITE" id="PS51037">
    <property type="entry name" value="YEATS"/>
    <property type="match status" value="1"/>
</dbReference>
<dbReference type="InterPro" id="IPR040930">
    <property type="entry name" value="AF-9_AHD"/>
</dbReference>
<feature type="compositionally biased region" description="Basic and acidic residues" evidence="3">
    <location>
        <begin position="197"/>
        <end position="220"/>
    </location>
</feature>
<evidence type="ECO:0000256" key="1">
    <source>
        <dbReference type="ARBA" id="ARBA00023242"/>
    </source>
</evidence>
<dbReference type="Pfam" id="PF03366">
    <property type="entry name" value="YEATS"/>
    <property type="match status" value="1"/>
</dbReference>
<organism evidence="5 6">
    <name type="scientific">Plectus sambesii</name>
    <dbReference type="NCBI Taxonomy" id="2011161"/>
    <lineage>
        <taxon>Eukaryota</taxon>
        <taxon>Metazoa</taxon>
        <taxon>Ecdysozoa</taxon>
        <taxon>Nematoda</taxon>
        <taxon>Chromadorea</taxon>
        <taxon>Plectida</taxon>
        <taxon>Plectina</taxon>
        <taxon>Plectoidea</taxon>
        <taxon>Plectidae</taxon>
        <taxon>Plectus</taxon>
    </lineage>
</organism>
<feature type="region of interest" description="Disordered" evidence="3">
    <location>
        <begin position="135"/>
        <end position="295"/>
    </location>
</feature>
<dbReference type="InterPro" id="IPR038704">
    <property type="entry name" value="YEAST_sf"/>
</dbReference>
<feature type="compositionally biased region" description="Pro residues" evidence="3">
    <location>
        <begin position="336"/>
        <end position="346"/>
    </location>
</feature>
<dbReference type="Pfam" id="PF17793">
    <property type="entry name" value="AHD"/>
    <property type="match status" value="1"/>
</dbReference>
<feature type="compositionally biased region" description="Low complexity" evidence="3">
    <location>
        <begin position="141"/>
        <end position="160"/>
    </location>
</feature>
<keyword evidence="5" id="KW-1185">Reference proteome</keyword>
<dbReference type="GO" id="GO:0045893">
    <property type="term" value="P:positive regulation of DNA-templated transcription"/>
    <property type="evidence" value="ECO:0007669"/>
    <property type="project" value="TreeGrafter"/>
</dbReference>
<proteinExistence type="predicted"/>
<dbReference type="Proteomes" id="UP000887566">
    <property type="component" value="Unplaced"/>
</dbReference>
<keyword evidence="1 2" id="KW-0539">Nucleus</keyword>
<feature type="domain" description="YEATS" evidence="4">
    <location>
        <begin position="1"/>
        <end position="136"/>
    </location>
</feature>
<evidence type="ECO:0000313" key="5">
    <source>
        <dbReference type="Proteomes" id="UP000887566"/>
    </source>
</evidence>
<name>A0A914WCT0_9BILA</name>
<evidence type="ECO:0000256" key="2">
    <source>
        <dbReference type="PROSITE-ProRule" id="PRU00376"/>
    </source>
</evidence>
<feature type="region of interest" description="Disordered" evidence="3">
    <location>
        <begin position="329"/>
        <end position="385"/>
    </location>
</feature>